<proteinExistence type="predicted"/>
<dbReference type="InterPro" id="IPR005467">
    <property type="entry name" value="His_kinase_dom"/>
</dbReference>
<dbReference type="eggNOG" id="COG2972">
    <property type="taxonomic scope" value="Bacteria"/>
</dbReference>
<feature type="transmembrane region" description="Helical" evidence="5">
    <location>
        <begin position="272"/>
        <end position="296"/>
    </location>
</feature>
<protein>
    <recommendedName>
        <fullName evidence="2">histidine kinase</fullName>
        <ecNumber evidence="2">2.7.13.3</ecNumber>
    </recommendedName>
</protein>
<dbReference type="GO" id="GO:0000155">
    <property type="term" value="F:phosphorelay sensor kinase activity"/>
    <property type="evidence" value="ECO:0007669"/>
    <property type="project" value="InterPro"/>
</dbReference>
<keyword evidence="4" id="KW-0902">Two-component regulatory system</keyword>
<dbReference type="SUPFAM" id="SSF49785">
    <property type="entry name" value="Galactose-binding domain-like"/>
    <property type="match status" value="1"/>
</dbReference>
<feature type="transmembrane region" description="Helical" evidence="5">
    <location>
        <begin position="308"/>
        <end position="328"/>
    </location>
</feature>
<dbReference type="EC" id="2.7.13.3" evidence="2"/>
<dbReference type="GO" id="GO:0016020">
    <property type="term" value="C:membrane"/>
    <property type="evidence" value="ECO:0007669"/>
    <property type="project" value="InterPro"/>
</dbReference>
<dbReference type="Proteomes" id="UP000003860">
    <property type="component" value="Unassembled WGS sequence"/>
</dbReference>
<evidence type="ECO:0000313" key="8">
    <source>
        <dbReference type="Proteomes" id="UP000003860"/>
    </source>
</evidence>
<feature type="transmembrane region" description="Helical" evidence="5">
    <location>
        <begin position="210"/>
        <end position="231"/>
    </location>
</feature>
<dbReference type="InterPro" id="IPR003594">
    <property type="entry name" value="HATPase_dom"/>
</dbReference>
<feature type="transmembrane region" description="Helical" evidence="5">
    <location>
        <begin position="243"/>
        <end position="260"/>
    </location>
</feature>
<comment type="catalytic activity">
    <reaction evidence="1">
        <text>ATP + protein L-histidine = ADP + protein N-phospho-L-histidine.</text>
        <dbReference type="EC" id="2.7.13.3"/>
    </reaction>
</comment>
<feature type="transmembrane region" description="Helical" evidence="5">
    <location>
        <begin position="393"/>
        <end position="411"/>
    </location>
</feature>
<feature type="domain" description="Histidine kinase" evidence="6">
    <location>
        <begin position="529"/>
        <end position="625"/>
    </location>
</feature>
<dbReference type="PROSITE" id="PS50109">
    <property type="entry name" value="HIS_KIN"/>
    <property type="match status" value="1"/>
</dbReference>
<dbReference type="STRING" id="588581.Cpap_1145"/>
<dbReference type="OrthoDB" id="9809348at2"/>
<dbReference type="SMART" id="SM00387">
    <property type="entry name" value="HATPase_c"/>
    <property type="match status" value="1"/>
</dbReference>
<dbReference type="InterPro" id="IPR008979">
    <property type="entry name" value="Galactose-bd-like_sf"/>
</dbReference>
<dbReference type="Pfam" id="PF02518">
    <property type="entry name" value="HATPase_c"/>
    <property type="match status" value="1"/>
</dbReference>
<dbReference type="PANTHER" id="PTHR34220">
    <property type="entry name" value="SENSOR HISTIDINE KINASE YPDA"/>
    <property type="match status" value="1"/>
</dbReference>
<dbReference type="InterPro" id="IPR010559">
    <property type="entry name" value="Sig_transdc_His_kin_internal"/>
</dbReference>
<reference evidence="7" key="1">
    <citation type="submission" date="2009-07" db="EMBL/GenBank/DDBJ databases">
        <authorList>
            <consortium name="US DOE Joint Genome Institute (JGI-PGF)"/>
            <person name="Lucas S."/>
            <person name="Copeland A."/>
            <person name="Lapidus A."/>
            <person name="Glavina del Rio T."/>
            <person name="Tice H."/>
            <person name="Bruce D."/>
            <person name="Goodwin L."/>
            <person name="Pitluck S."/>
            <person name="Larimer F."/>
            <person name="Land M.L."/>
            <person name="Mouttaki H."/>
            <person name="He Z."/>
            <person name="Zhou J."/>
            <person name="Hemme C.L."/>
        </authorList>
    </citation>
    <scope>NUCLEOTIDE SEQUENCE</scope>
    <source>
        <strain evidence="7">DSM 2782</strain>
    </source>
</reference>
<keyword evidence="5" id="KW-0472">Membrane</keyword>
<keyword evidence="3 7" id="KW-0418">Kinase</keyword>
<dbReference type="InterPro" id="IPR036890">
    <property type="entry name" value="HATPase_C_sf"/>
</dbReference>
<dbReference type="Pfam" id="PF06580">
    <property type="entry name" value="His_kinase"/>
    <property type="match status" value="1"/>
</dbReference>
<dbReference type="PRINTS" id="PR00344">
    <property type="entry name" value="BCTRLSENSOR"/>
</dbReference>
<dbReference type="Gene3D" id="3.30.565.10">
    <property type="entry name" value="Histidine kinase-like ATPase, C-terminal domain"/>
    <property type="match status" value="1"/>
</dbReference>
<feature type="transmembrane region" description="Helical" evidence="5">
    <location>
        <begin position="363"/>
        <end position="387"/>
    </location>
</feature>
<organism evidence="7 8">
    <name type="scientific">Ruminiclostridium papyrosolvens DSM 2782</name>
    <dbReference type="NCBI Taxonomy" id="588581"/>
    <lineage>
        <taxon>Bacteria</taxon>
        <taxon>Bacillati</taxon>
        <taxon>Bacillota</taxon>
        <taxon>Clostridia</taxon>
        <taxon>Eubacteriales</taxon>
        <taxon>Oscillospiraceae</taxon>
        <taxon>Ruminiclostridium</taxon>
    </lineage>
</organism>
<keyword evidence="3 7" id="KW-0808">Transferase</keyword>
<dbReference type="InterPro" id="IPR004358">
    <property type="entry name" value="Sig_transdc_His_kin-like_C"/>
</dbReference>
<evidence type="ECO:0000256" key="4">
    <source>
        <dbReference type="ARBA" id="ARBA00023012"/>
    </source>
</evidence>
<dbReference type="InterPro" id="IPR050640">
    <property type="entry name" value="Bact_2-comp_sensor_kinase"/>
</dbReference>
<keyword evidence="5" id="KW-1133">Transmembrane helix</keyword>
<accession>F1TF12</accession>
<evidence type="ECO:0000256" key="5">
    <source>
        <dbReference type="SAM" id="Phobius"/>
    </source>
</evidence>
<dbReference type="SUPFAM" id="SSF55874">
    <property type="entry name" value="ATPase domain of HSP90 chaperone/DNA topoisomerase II/histidine kinase"/>
    <property type="match status" value="1"/>
</dbReference>
<evidence type="ECO:0000256" key="1">
    <source>
        <dbReference type="ARBA" id="ARBA00000085"/>
    </source>
</evidence>
<reference evidence="7" key="2">
    <citation type="submission" date="2011-01" db="EMBL/GenBank/DDBJ databases">
        <title>The Non-contiguous Finished genome of Clostridium papyrosolvens.</title>
        <authorList>
            <person name="Lucas S."/>
            <person name="Copeland A."/>
            <person name="Lapidus A."/>
            <person name="Cheng J.-F."/>
            <person name="Goodwin L."/>
            <person name="Pitluck S."/>
            <person name="Misra M."/>
            <person name="Chertkov O."/>
            <person name="Detter J.C."/>
            <person name="Han C."/>
            <person name="Tapia R."/>
            <person name="Land M."/>
            <person name="Hauser L."/>
            <person name="Kyrpides N."/>
            <person name="Ivanova N."/>
            <person name="Pagani I."/>
            <person name="Mouttaki H."/>
            <person name="He Z."/>
            <person name="Zhou J."/>
            <person name="Hemme C.L."/>
            <person name="Woyke T."/>
        </authorList>
    </citation>
    <scope>NUCLEOTIDE SEQUENCE [LARGE SCALE GENOMIC DNA]</scope>
    <source>
        <strain evidence="7">DSM 2782</strain>
    </source>
</reference>
<evidence type="ECO:0000259" key="6">
    <source>
        <dbReference type="PROSITE" id="PS50109"/>
    </source>
</evidence>
<evidence type="ECO:0000256" key="2">
    <source>
        <dbReference type="ARBA" id="ARBA00012438"/>
    </source>
</evidence>
<evidence type="ECO:0000256" key="3">
    <source>
        <dbReference type="ARBA" id="ARBA00022777"/>
    </source>
</evidence>
<comment type="caution">
    <text evidence="7">The sequence shown here is derived from an EMBL/GenBank/DDBJ whole genome shotgun (WGS) entry which is preliminary data.</text>
</comment>
<keyword evidence="8" id="KW-1185">Reference proteome</keyword>
<keyword evidence="5" id="KW-0812">Transmembrane</keyword>
<name>F1TF12_9FIRM</name>
<dbReference type="RefSeq" id="WP_004620497.1">
    <property type="nucleotide sequence ID" value="NZ_ACXX02000010.1"/>
</dbReference>
<feature type="transmembrane region" description="Helical" evidence="5">
    <location>
        <begin position="334"/>
        <end position="351"/>
    </location>
</feature>
<dbReference type="PANTHER" id="PTHR34220:SF7">
    <property type="entry name" value="SENSOR HISTIDINE KINASE YPDA"/>
    <property type="match status" value="1"/>
</dbReference>
<sequence>MTKRILTLLLMTFTGLLILFSPVFLTYGRAISTSPLAYEGELNAAAWDIDRSPIIKLDGEWEFYWDRLLTPENFENSTLVPDGYMKVPSLWNGKTIQGKKLPIFGCATYRLVLKNIPYMGTLALKKVNVRFSSRVFVNGQLFLSDGSPARTASEYHSSNTSQLGFFEYKGGNVEIIVQAANFEYINSGIPASFELGLEKPLMLEHQQNHLMALLVFGVLCTLALLHLIFFLVTRDGALRNPMLLLFALFCVLFALGNGLADQRSLLLLLPDIPFILVFKLKDFFLSACFIVLLWIFYRFKNGLLPLRLATIISLIYACYLVAIFALPIYTYLKIHGFVMAGNTVVLLGLLFRSVCVYIKEAEGFLLFAALVSINLYSADSILFSLGIKGSSSFLQVYILLFTVVMIGYLSVEYRSTVSRLSISMQQAQEAEISFLRAQIKPHFLYNSLSVIAAQTTQEPQKAKNLLYDLTDYLRGSFHFKTQDGKIPLSEEINTVRAYLSIEQARFDNLLMMEYDIEENLDAMVPLLCLQPIVENAVRHGIFKRAEGGRVLLRIRRKGDLVIIRVEDNGVGIPQVQLESIRHGNSGGVGLKNIQMRLGTHRGAGLEIESTEGEGTVVTLKIPYEEVCDEGYFSG</sequence>
<gene>
    <name evidence="7" type="ORF">Cpap_1145</name>
</gene>
<dbReference type="AlphaFoldDB" id="F1TF12"/>
<dbReference type="EMBL" id="ACXX02000010">
    <property type="protein sequence ID" value="EGD46950.1"/>
    <property type="molecule type" value="Genomic_DNA"/>
</dbReference>
<evidence type="ECO:0000313" key="7">
    <source>
        <dbReference type="EMBL" id="EGD46950.1"/>
    </source>
</evidence>